<proteinExistence type="inferred from homology"/>
<evidence type="ECO:0000313" key="5">
    <source>
        <dbReference type="Proteomes" id="UP000011087"/>
    </source>
</evidence>
<protein>
    <recommendedName>
        <fullName evidence="2">Phospholipid scramblase</fullName>
    </recommendedName>
</protein>
<dbReference type="PANTHER" id="PTHR23248:SF9">
    <property type="entry name" value="PHOSPHOLIPID SCRAMBLASE"/>
    <property type="match status" value="1"/>
</dbReference>
<dbReference type="GeneID" id="17297626"/>
<dbReference type="RefSeq" id="XP_005827928.1">
    <property type="nucleotide sequence ID" value="XM_005827871.1"/>
</dbReference>
<dbReference type="AlphaFoldDB" id="L1IXF3"/>
<evidence type="ECO:0000256" key="1">
    <source>
        <dbReference type="ARBA" id="ARBA00005350"/>
    </source>
</evidence>
<evidence type="ECO:0000313" key="3">
    <source>
        <dbReference type="EMBL" id="EKX40948.1"/>
    </source>
</evidence>
<organism evidence="3">
    <name type="scientific">Guillardia theta (strain CCMP2712)</name>
    <name type="common">Cryptophyte</name>
    <dbReference type="NCBI Taxonomy" id="905079"/>
    <lineage>
        <taxon>Eukaryota</taxon>
        <taxon>Cryptophyceae</taxon>
        <taxon>Pyrenomonadales</taxon>
        <taxon>Geminigeraceae</taxon>
        <taxon>Guillardia</taxon>
    </lineage>
</organism>
<dbReference type="STRING" id="905079.L1IXF3"/>
<keyword evidence="5" id="KW-1185">Reference proteome</keyword>
<reference evidence="3 5" key="1">
    <citation type="journal article" date="2012" name="Nature">
        <title>Algal genomes reveal evolutionary mosaicism and the fate of nucleomorphs.</title>
        <authorList>
            <consortium name="DOE Joint Genome Institute"/>
            <person name="Curtis B.A."/>
            <person name="Tanifuji G."/>
            <person name="Burki F."/>
            <person name="Gruber A."/>
            <person name="Irimia M."/>
            <person name="Maruyama S."/>
            <person name="Arias M.C."/>
            <person name="Ball S.G."/>
            <person name="Gile G.H."/>
            <person name="Hirakawa Y."/>
            <person name="Hopkins J.F."/>
            <person name="Kuo A."/>
            <person name="Rensing S.A."/>
            <person name="Schmutz J."/>
            <person name="Symeonidi A."/>
            <person name="Elias M."/>
            <person name="Eveleigh R.J."/>
            <person name="Herman E.K."/>
            <person name="Klute M.J."/>
            <person name="Nakayama T."/>
            <person name="Obornik M."/>
            <person name="Reyes-Prieto A."/>
            <person name="Armbrust E.V."/>
            <person name="Aves S.J."/>
            <person name="Beiko R.G."/>
            <person name="Coutinho P."/>
            <person name="Dacks J.B."/>
            <person name="Durnford D.G."/>
            <person name="Fast N.M."/>
            <person name="Green B.R."/>
            <person name="Grisdale C.J."/>
            <person name="Hempel F."/>
            <person name="Henrissat B."/>
            <person name="Hoppner M.P."/>
            <person name="Ishida K."/>
            <person name="Kim E."/>
            <person name="Koreny L."/>
            <person name="Kroth P.G."/>
            <person name="Liu Y."/>
            <person name="Malik S.B."/>
            <person name="Maier U.G."/>
            <person name="McRose D."/>
            <person name="Mock T."/>
            <person name="Neilson J.A."/>
            <person name="Onodera N.T."/>
            <person name="Poole A.M."/>
            <person name="Pritham E.J."/>
            <person name="Richards T.A."/>
            <person name="Rocap G."/>
            <person name="Roy S.W."/>
            <person name="Sarai C."/>
            <person name="Schaack S."/>
            <person name="Shirato S."/>
            <person name="Slamovits C.H."/>
            <person name="Spencer D.F."/>
            <person name="Suzuki S."/>
            <person name="Worden A.Z."/>
            <person name="Zauner S."/>
            <person name="Barry K."/>
            <person name="Bell C."/>
            <person name="Bharti A.K."/>
            <person name="Crow J.A."/>
            <person name="Grimwood J."/>
            <person name="Kramer R."/>
            <person name="Lindquist E."/>
            <person name="Lucas S."/>
            <person name="Salamov A."/>
            <person name="McFadden G.I."/>
            <person name="Lane C.E."/>
            <person name="Keeling P.J."/>
            <person name="Gray M.W."/>
            <person name="Grigoriev I.V."/>
            <person name="Archibald J.M."/>
        </authorList>
    </citation>
    <scope>NUCLEOTIDE SEQUENCE</scope>
    <source>
        <strain evidence="3 5">CCMP2712</strain>
    </source>
</reference>
<dbReference type="OMA" id="CCAMEMY"/>
<dbReference type="OrthoDB" id="191150at2759"/>
<gene>
    <name evidence="3" type="ORF">GUITHDRAFT_75098</name>
</gene>
<dbReference type="Pfam" id="PF03803">
    <property type="entry name" value="Scramblase"/>
    <property type="match status" value="1"/>
</dbReference>
<dbReference type="EnsemblProtists" id="EKX40948">
    <property type="protein sequence ID" value="EKX40948"/>
    <property type="gene ID" value="GUITHDRAFT_75098"/>
</dbReference>
<dbReference type="eggNOG" id="ENOG502S6NA">
    <property type="taxonomic scope" value="Eukaryota"/>
</dbReference>
<dbReference type="HOGENOM" id="CLU_095159_0_0_1"/>
<dbReference type="EMBL" id="JH993027">
    <property type="protein sequence ID" value="EKX40948.1"/>
    <property type="molecule type" value="Genomic_DNA"/>
</dbReference>
<comment type="similarity">
    <text evidence="1 2">Belongs to the phospholipid scramblase family.</text>
</comment>
<dbReference type="Proteomes" id="UP000011087">
    <property type="component" value="Unassembled WGS sequence"/>
</dbReference>
<reference evidence="5" key="2">
    <citation type="submission" date="2012-11" db="EMBL/GenBank/DDBJ databases">
        <authorList>
            <person name="Kuo A."/>
            <person name="Curtis B.A."/>
            <person name="Tanifuji G."/>
            <person name="Burki F."/>
            <person name="Gruber A."/>
            <person name="Irimia M."/>
            <person name="Maruyama S."/>
            <person name="Arias M.C."/>
            <person name="Ball S.G."/>
            <person name="Gile G.H."/>
            <person name="Hirakawa Y."/>
            <person name="Hopkins J.F."/>
            <person name="Rensing S.A."/>
            <person name="Schmutz J."/>
            <person name="Symeonidi A."/>
            <person name="Elias M."/>
            <person name="Eveleigh R.J."/>
            <person name="Herman E.K."/>
            <person name="Klute M.J."/>
            <person name="Nakayama T."/>
            <person name="Obornik M."/>
            <person name="Reyes-Prieto A."/>
            <person name="Armbrust E.V."/>
            <person name="Aves S.J."/>
            <person name="Beiko R.G."/>
            <person name="Coutinho P."/>
            <person name="Dacks J.B."/>
            <person name="Durnford D.G."/>
            <person name="Fast N.M."/>
            <person name="Green B.R."/>
            <person name="Grisdale C."/>
            <person name="Hempe F."/>
            <person name="Henrissat B."/>
            <person name="Hoppner M.P."/>
            <person name="Ishida K.-I."/>
            <person name="Kim E."/>
            <person name="Koreny L."/>
            <person name="Kroth P.G."/>
            <person name="Liu Y."/>
            <person name="Malik S.-B."/>
            <person name="Maier U.G."/>
            <person name="McRose D."/>
            <person name="Mock T."/>
            <person name="Neilson J.A."/>
            <person name="Onodera N.T."/>
            <person name="Poole A.M."/>
            <person name="Pritham E.J."/>
            <person name="Richards T.A."/>
            <person name="Rocap G."/>
            <person name="Roy S.W."/>
            <person name="Sarai C."/>
            <person name="Schaack S."/>
            <person name="Shirato S."/>
            <person name="Slamovits C.H."/>
            <person name="Spencer D.F."/>
            <person name="Suzuki S."/>
            <person name="Worden A.Z."/>
            <person name="Zauner S."/>
            <person name="Barry K."/>
            <person name="Bell C."/>
            <person name="Bharti A.K."/>
            <person name="Crow J.A."/>
            <person name="Grimwood J."/>
            <person name="Kramer R."/>
            <person name="Lindquist E."/>
            <person name="Lucas S."/>
            <person name="Salamov A."/>
            <person name="McFadden G.I."/>
            <person name="Lane C.E."/>
            <person name="Keeling P.J."/>
            <person name="Gray M.W."/>
            <person name="Grigoriev I.V."/>
            <person name="Archibald J.M."/>
        </authorList>
    </citation>
    <scope>NUCLEOTIDE SEQUENCE</scope>
    <source>
        <strain evidence="5">CCMP2712</strain>
    </source>
</reference>
<reference evidence="4" key="3">
    <citation type="submission" date="2016-03" db="UniProtKB">
        <authorList>
            <consortium name="EnsemblProtists"/>
        </authorList>
    </citation>
    <scope>IDENTIFICATION</scope>
</reference>
<dbReference type="PANTHER" id="PTHR23248">
    <property type="entry name" value="PHOSPHOLIPID SCRAMBLASE-RELATED"/>
    <property type="match status" value="1"/>
</dbReference>
<dbReference type="GO" id="GO:0005886">
    <property type="term" value="C:plasma membrane"/>
    <property type="evidence" value="ECO:0007669"/>
    <property type="project" value="TreeGrafter"/>
</dbReference>
<accession>L1IXF3</accession>
<dbReference type="KEGG" id="gtt:GUITHDRAFT_75098"/>
<dbReference type="GO" id="GO:0017128">
    <property type="term" value="F:phospholipid scramblase activity"/>
    <property type="evidence" value="ECO:0007669"/>
    <property type="project" value="InterPro"/>
</dbReference>
<dbReference type="InterPro" id="IPR005552">
    <property type="entry name" value="Scramblase"/>
</dbReference>
<dbReference type="PaxDb" id="55529-EKX40948"/>
<sequence length="189" mass="21133">MRSFTIPLTLGDKDGEVLLEYTKPWSCPICIHIHTDNGTIDCPCCCCLPKLHTKLPNGTFLGSSEYYCDMFCFVPKFRVRDQNGTPVYRISPDTCCGNCCVLPQCGGAGSKCLYIPFYIRDHSTSQKLDGAMPGTRAEIRKVWSGFKKECCTTADNFQVVFPQGSTPEMRANLLGANLLIDFTFFEQHN</sequence>
<name>L1IXF3_GUITC</name>
<evidence type="ECO:0000256" key="2">
    <source>
        <dbReference type="RuleBase" id="RU363116"/>
    </source>
</evidence>
<evidence type="ECO:0000313" key="4">
    <source>
        <dbReference type="EnsemblProtists" id="EKX40948"/>
    </source>
</evidence>